<evidence type="ECO:0000256" key="2">
    <source>
        <dbReference type="ARBA" id="ARBA00022448"/>
    </source>
</evidence>
<evidence type="ECO:0000256" key="3">
    <source>
        <dbReference type="ARBA" id="ARBA00022475"/>
    </source>
</evidence>
<dbReference type="Pfam" id="PF00528">
    <property type="entry name" value="BPD_transp_1"/>
    <property type="match status" value="1"/>
</dbReference>
<dbReference type="SUPFAM" id="SSF161098">
    <property type="entry name" value="MetI-like"/>
    <property type="match status" value="1"/>
</dbReference>
<name>A0A3N1VKL7_9BACT</name>
<comment type="similarity">
    <text evidence="7">Belongs to the binding-protein-dependent transport system permease family.</text>
</comment>
<keyword evidence="10" id="KW-1185">Reference proteome</keyword>
<feature type="transmembrane region" description="Helical" evidence="7">
    <location>
        <begin position="193"/>
        <end position="212"/>
    </location>
</feature>
<evidence type="ECO:0000256" key="4">
    <source>
        <dbReference type="ARBA" id="ARBA00022692"/>
    </source>
</evidence>
<reference evidence="9 10" key="1">
    <citation type="submission" date="2018-11" db="EMBL/GenBank/DDBJ databases">
        <title>Genomic Encyclopedia of Type Strains, Phase IV (KMG-IV): sequencing the most valuable type-strain genomes for metagenomic binning, comparative biology and taxonomic classification.</title>
        <authorList>
            <person name="Goeker M."/>
        </authorList>
    </citation>
    <scope>NUCLEOTIDE SEQUENCE [LARGE SCALE GENOMIC DNA]</scope>
    <source>
        <strain evidence="9 10">DSM 22027</strain>
    </source>
</reference>
<dbReference type="AlphaFoldDB" id="A0A3N1VKL7"/>
<comment type="subcellular location">
    <subcellularLocation>
        <location evidence="1 7">Cell membrane</location>
        <topology evidence="1 7">Multi-pass membrane protein</topology>
    </subcellularLocation>
</comment>
<dbReference type="PANTHER" id="PTHR30151">
    <property type="entry name" value="ALKANE SULFONATE ABC TRANSPORTER-RELATED, MEMBRANE SUBUNIT"/>
    <property type="match status" value="1"/>
</dbReference>
<dbReference type="Proteomes" id="UP000276223">
    <property type="component" value="Unassembled WGS sequence"/>
</dbReference>
<keyword evidence="4 7" id="KW-0812">Transmembrane</keyword>
<organism evidence="9 10">
    <name type="scientific">Desulfosoma caldarium</name>
    <dbReference type="NCBI Taxonomy" id="610254"/>
    <lineage>
        <taxon>Bacteria</taxon>
        <taxon>Pseudomonadati</taxon>
        <taxon>Thermodesulfobacteriota</taxon>
        <taxon>Syntrophobacteria</taxon>
        <taxon>Syntrophobacterales</taxon>
        <taxon>Syntrophobacteraceae</taxon>
        <taxon>Desulfosoma</taxon>
    </lineage>
</organism>
<gene>
    <name evidence="9" type="ORF">EDC27_0715</name>
</gene>
<dbReference type="CDD" id="cd06261">
    <property type="entry name" value="TM_PBP2"/>
    <property type="match status" value="1"/>
</dbReference>
<dbReference type="OrthoDB" id="5449677at2"/>
<evidence type="ECO:0000256" key="6">
    <source>
        <dbReference type="ARBA" id="ARBA00023136"/>
    </source>
</evidence>
<proteinExistence type="inferred from homology"/>
<evidence type="ECO:0000259" key="8">
    <source>
        <dbReference type="PROSITE" id="PS50928"/>
    </source>
</evidence>
<protein>
    <submittedName>
        <fullName evidence="9">NitT/TauT family transport system permease protein</fullName>
    </submittedName>
</protein>
<comment type="caution">
    <text evidence="9">The sequence shown here is derived from an EMBL/GenBank/DDBJ whole genome shotgun (WGS) entry which is preliminary data.</text>
</comment>
<dbReference type="RefSeq" id="WP_123289254.1">
    <property type="nucleotide sequence ID" value="NZ_RJVA01000010.1"/>
</dbReference>
<dbReference type="GO" id="GO:0055085">
    <property type="term" value="P:transmembrane transport"/>
    <property type="evidence" value="ECO:0007669"/>
    <property type="project" value="InterPro"/>
</dbReference>
<dbReference type="PANTHER" id="PTHR30151:SF0">
    <property type="entry name" value="ABC TRANSPORTER PERMEASE PROTEIN MJ0413-RELATED"/>
    <property type="match status" value="1"/>
</dbReference>
<keyword evidence="3" id="KW-1003">Cell membrane</keyword>
<evidence type="ECO:0000256" key="1">
    <source>
        <dbReference type="ARBA" id="ARBA00004651"/>
    </source>
</evidence>
<keyword evidence="6 7" id="KW-0472">Membrane</keyword>
<dbReference type="EMBL" id="RJVA01000010">
    <property type="protein sequence ID" value="ROR01538.1"/>
    <property type="molecule type" value="Genomic_DNA"/>
</dbReference>
<dbReference type="GO" id="GO:0005886">
    <property type="term" value="C:plasma membrane"/>
    <property type="evidence" value="ECO:0007669"/>
    <property type="project" value="UniProtKB-SubCell"/>
</dbReference>
<dbReference type="InterPro" id="IPR000515">
    <property type="entry name" value="MetI-like"/>
</dbReference>
<evidence type="ECO:0000313" key="10">
    <source>
        <dbReference type="Proteomes" id="UP000276223"/>
    </source>
</evidence>
<dbReference type="InterPro" id="IPR035906">
    <property type="entry name" value="MetI-like_sf"/>
</dbReference>
<keyword evidence="2 7" id="KW-0813">Transport</keyword>
<keyword evidence="5 7" id="KW-1133">Transmembrane helix</keyword>
<feature type="transmembrane region" description="Helical" evidence="7">
    <location>
        <begin position="224"/>
        <end position="242"/>
    </location>
</feature>
<feature type="transmembrane region" description="Helical" evidence="7">
    <location>
        <begin position="12"/>
        <end position="29"/>
    </location>
</feature>
<evidence type="ECO:0000256" key="5">
    <source>
        <dbReference type="ARBA" id="ARBA00022989"/>
    </source>
</evidence>
<feature type="domain" description="ABC transmembrane type-1" evidence="8">
    <location>
        <begin position="62"/>
        <end position="243"/>
    </location>
</feature>
<dbReference type="Gene3D" id="1.10.3720.10">
    <property type="entry name" value="MetI-like"/>
    <property type="match status" value="1"/>
</dbReference>
<evidence type="ECO:0000256" key="7">
    <source>
        <dbReference type="RuleBase" id="RU363032"/>
    </source>
</evidence>
<evidence type="ECO:0000313" key="9">
    <source>
        <dbReference type="EMBL" id="ROR01538.1"/>
    </source>
</evidence>
<sequence>MKHSENRLGPRLVRFGTAVAFLAFSWWAVSKGFRGGQVLPGPAQAAGTFLQALATKAFWDHFLASALRVILSMTAAWAVAFPLGIFMGSHKTVDAWLAPLVFLTFPVPKIVFLPVVLLLFGLGDFSKVFLIALIVGYQVLVAVRDGVSSLNPKYVDSVKTLGAGPWPLFRHVFLPAALPHGFTALRLGTGTGIAVLFFVESFATSRGLGYLIMDAWGRLDYRGMVVGILGMSFLGAALFEIIEALEKVLCRWQGARQRS</sequence>
<accession>A0A3N1VKL7</accession>
<dbReference type="PROSITE" id="PS50928">
    <property type="entry name" value="ABC_TM1"/>
    <property type="match status" value="1"/>
</dbReference>
<feature type="transmembrane region" description="Helical" evidence="7">
    <location>
        <begin position="100"/>
        <end position="122"/>
    </location>
</feature>
<feature type="transmembrane region" description="Helical" evidence="7">
    <location>
        <begin position="66"/>
        <end position="88"/>
    </location>
</feature>